<dbReference type="GO" id="GO:0005198">
    <property type="term" value="F:structural molecule activity"/>
    <property type="evidence" value="ECO:0007669"/>
    <property type="project" value="InterPro"/>
</dbReference>
<keyword evidence="3" id="KW-1185">Reference proteome</keyword>
<gene>
    <name evidence="2" type="ORF">EV663_1029</name>
</gene>
<sequence>MRSLKGVSLSRIIGTAARAFHFPAASHMAQGGTGGNHRRSLDAATGGRRGGGLGTFGPINSEVSAGLSLVGSRAAYQAVNNPYIANAVANLVTALVGTGQRPNVRGVERELRRQLHYAFDRFCETADHAGRTDFGGLLAQIARDMVVYGEGLAVMHNTADGLQIQVIPPDHLDPAKTEILRDGRQIVQGVEFDASGRRVAYWIFPERPHSVFADHSPAVRVEAAHVLHVFHPIAPGQVRGLSWVAPAVVTANELNQWKDATLVGAKMSAMQAGFITDTSDIGGDEELFAEPTWEPGGLVRLPLGTDVKFSAPDQIKDAPALLRMTLQELAAALGVPEFLLSGDLTNANYSSLRAGLIPFRARIDQVQHNTLVPQVLRPVWRRWLALEILAGRIDAPADTPCDWIMPRPQQVDPAKDLEATEKALALGLTSRTNAINELGWNADDIDEEIQADRAREAELGLTFATPTTQPTNPKEGTDAA</sequence>
<evidence type="ECO:0000313" key="3">
    <source>
        <dbReference type="Proteomes" id="UP000295050"/>
    </source>
</evidence>
<proteinExistence type="predicted"/>
<dbReference type="AlphaFoldDB" id="A0A4R2RJ33"/>
<comment type="caution">
    <text evidence="2">The sequence shown here is derived from an EMBL/GenBank/DDBJ whole genome shotgun (WGS) entry which is preliminary data.</text>
</comment>
<evidence type="ECO:0000256" key="1">
    <source>
        <dbReference type="SAM" id="MobiDB-lite"/>
    </source>
</evidence>
<dbReference type="GO" id="GO:0019068">
    <property type="term" value="P:virion assembly"/>
    <property type="evidence" value="ECO:0007669"/>
    <property type="project" value="InterPro"/>
</dbReference>
<dbReference type="Pfam" id="PF05136">
    <property type="entry name" value="Phage_portal_2"/>
    <property type="match status" value="1"/>
</dbReference>
<dbReference type="InterPro" id="IPR006429">
    <property type="entry name" value="Phage_lambda_portal"/>
</dbReference>
<feature type="region of interest" description="Disordered" evidence="1">
    <location>
        <begin position="458"/>
        <end position="480"/>
    </location>
</feature>
<feature type="compositionally biased region" description="Polar residues" evidence="1">
    <location>
        <begin position="464"/>
        <end position="474"/>
    </location>
</feature>
<dbReference type="EMBL" id="SLXU01000002">
    <property type="protein sequence ID" value="TCP62167.1"/>
    <property type="molecule type" value="Genomic_DNA"/>
</dbReference>
<protein>
    <submittedName>
        <fullName evidence="2">Lambda family phage portal protein</fullName>
    </submittedName>
</protein>
<accession>A0A4R2RJ33</accession>
<feature type="region of interest" description="Disordered" evidence="1">
    <location>
        <begin position="28"/>
        <end position="47"/>
    </location>
</feature>
<reference evidence="2 3" key="1">
    <citation type="submission" date="2019-03" db="EMBL/GenBank/DDBJ databases">
        <title>Genomic Encyclopedia of Type Strains, Phase IV (KMG-IV): sequencing the most valuable type-strain genomes for metagenomic binning, comparative biology and taxonomic classification.</title>
        <authorList>
            <person name="Goeker M."/>
        </authorList>
    </citation>
    <scope>NUCLEOTIDE SEQUENCE [LARGE SCALE GENOMIC DNA]</scope>
    <source>
        <strain evidence="2 3">DSM 24766</strain>
    </source>
</reference>
<organism evidence="2 3">
    <name type="scientific">Rhodovulum bhavnagarense</name>
    <dbReference type="NCBI Taxonomy" id="992286"/>
    <lineage>
        <taxon>Bacteria</taxon>
        <taxon>Pseudomonadati</taxon>
        <taxon>Pseudomonadota</taxon>
        <taxon>Alphaproteobacteria</taxon>
        <taxon>Rhodobacterales</taxon>
        <taxon>Paracoccaceae</taxon>
        <taxon>Rhodovulum</taxon>
    </lineage>
</organism>
<name>A0A4R2RJ33_9RHOB</name>
<dbReference type="NCBIfam" id="TIGR01539">
    <property type="entry name" value="portal_lambda"/>
    <property type="match status" value="1"/>
</dbReference>
<dbReference type="RefSeq" id="WP_207904396.1">
    <property type="nucleotide sequence ID" value="NZ_SLXU01000002.1"/>
</dbReference>
<dbReference type="Proteomes" id="UP000295050">
    <property type="component" value="Unassembled WGS sequence"/>
</dbReference>
<evidence type="ECO:0000313" key="2">
    <source>
        <dbReference type="EMBL" id="TCP62167.1"/>
    </source>
</evidence>